<evidence type="ECO:0000313" key="1">
    <source>
        <dbReference type="EMBL" id="TWT85413.1"/>
    </source>
</evidence>
<organism evidence="1 2">
    <name type="scientific">Posidoniimonas polymericola</name>
    <dbReference type="NCBI Taxonomy" id="2528002"/>
    <lineage>
        <taxon>Bacteria</taxon>
        <taxon>Pseudomonadati</taxon>
        <taxon>Planctomycetota</taxon>
        <taxon>Planctomycetia</taxon>
        <taxon>Pirellulales</taxon>
        <taxon>Lacipirellulaceae</taxon>
        <taxon>Posidoniimonas</taxon>
    </lineage>
</organism>
<dbReference type="OrthoDB" id="290793at2"/>
<accession>A0A5C5ZFR8</accession>
<reference evidence="1 2" key="1">
    <citation type="submission" date="2019-02" db="EMBL/GenBank/DDBJ databases">
        <title>Deep-cultivation of Planctomycetes and their phenomic and genomic characterization uncovers novel biology.</title>
        <authorList>
            <person name="Wiegand S."/>
            <person name="Jogler M."/>
            <person name="Boedeker C."/>
            <person name="Pinto D."/>
            <person name="Vollmers J."/>
            <person name="Rivas-Marin E."/>
            <person name="Kohn T."/>
            <person name="Peeters S.H."/>
            <person name="Heuer A."/>
            <person name="Rast P."/>
            <person name="Oberbeckmann S."/>
            <person name="Bunk B."/>
            <person name="Jeske O."/>
            <person name="Meyerdierks A."/>
            <person name="Storesund J.E."/>
            <person name="Kallscheuer N."/>
            <person name="Luecker S."/>
            <person name="Lage O.M."/>
            <person name="Pohl T."/>
            <person name="Merkel B.J."/>
            <person name="Hornburger P."/>
            <person name="Mueller R.-W."/>
            <person name="Bruemmer F."/>
            <person name="Labrenz M."/>
            <person name="Spormann A.M."/>
            <person name="Op Den Camp H."/>
            <person name="Overmann J."/>
            <person name="Amann R."/>
            <person name="Jetten M.S.M."/>
            <person name="Mascher T."/>
            <person name="Medema M.H."/>
            <person name="Devos D.P."/>
            <person name="Kaster A.-K."/>
            <person name="Ovreas L."/>
            <person name="Rohde M."/>
            <person name="Galperin M.Y."/>
            <person name="Jogler C."/>
        </authorList>
    </citation>
    <scope>NUCLEOTIDE SEQUENCE [LARGE SCALE GENOMIC DNA]</scope>
    <source>
        <strain evidence="1 2">Pla123a</strain>
    </source>
</reference>
<comment type="caution">
    <text evidence="1">The sequence shown here is derived from an EMBL/GenBank/DDBJ whole genome shotgun (WGS) entry which is preliminary data.</text>
</comment>
<dbReference type="AlphaFoldDB" id="A0A5C5ZFR8"/>
<dbReference type="Proteomes" id="UP000318478">
    <property type="component" value="Unassembled WGS sequence"/>
</dbReference>
<evidence type="ECO:0000313" key="2">
    <source>
        <dbReference type="Proteomes" id="UP000318478"/>
    </source>
</evidence>
<name>A0A5C5ZFR8_9BACT</name>
<keyword evidence="2" id="KW-1185">Reference proteome</keyword>
<dbReference type="RefSeq" id="WP_146583679.1">
    <property type="nucleotide sequence ID" value="NZ_SJPO01000001.1"/>
</dbReference>
<dbReference type="EMBL" id="SJPO01000001">
    <property type="protein sequence ID" value="TWT85413.1"/>
    <property type="molecule type" value="Genomic_DNA"/>
</dbReference>
<sequence length="137" mass="15572">MKPVFATAVCLALCLPQPAARGADKEPPEEPAMVGFELGSFVLKDYQPIEDITLRLIFTVHASVTEENAAEFSRTLASRAHRVRDQVITAARLASLEELQDPELQMLRRRIQLRLKHSLPELHIDNIHLSEFQLYRD</sequence>
<proteinExistence type="predicted"/>
<protein>
    <recommendedName>
        <fullName evidence="3">Flagellar protein FliL</fullName>
    </recommendedName>
</protein>
<gene>
    <name evidence="1" type="ORF">Pla123a_02200</name>
</gene>
<evidence type="ECO:0008006" key="3">
    <source>
        <dbReference type="Google" id="ProtNLM"/>
    </source>
</evidence>